<protein>
    <submittedName>
        <fullName evidence="2">Uncharacterized protein</fullName>
    </submittedName>
</protein>
<evidence type="ECO:0000256" key="1">
    <source>
        <dbReference type="SAM" id="Phobius"/>
    </source>
</evidence>
<reference evidence="2 3" key="1">
    <citation type="journal article" date="2023" name="Plant Biotechnol. J.">
        <title>Chromosome-level wild Hevea brasiliensis genome provides new tools for genomic-assisted breeding and valuable loci to elevate rubber yield.</title>
        <authorList>
            <person name="Cheng H."/>
            <person name="Song X."/>
            <person name="Hu Y."/>
            <person name="Wu T."/>
            <person name="Yang Q."/>
            <person name="An Z."/>
            <person name="Feng S."/>
            <person name="Deng Z."/>
            <person name="Wu W."/>
            <person name="Zeng X."/>
            <person name="Tu M."/>
            <person name="Wang X."/>
            <person name="Huang H."/>
        </authorList>
    </citation>
    <scope>NUCLEOTIDE SEQUENCE [LARGE SCALE GENOMIC DNA]</scope>
    <source>
        <strain evidence="2">MT/VB/25A 57/8</strain>
    </source>
</reference>
<gene>
    <name evidence="2" type="ORF">P3X46_027975</name>
</gene>
<keyword evidence="3" id="KW-1185">Reference proteome</keyword>
<evidence type="ECO:0000313" key="2">
    <source>
        <dbReference type="EMBL" id="KAJ9154659.1"/>
    </source>
</evidence>
<dbReference type="EMBL" id="JARPOI010000015">
    <property type="protein sequence ID" value="KAJ9154659.1"/>
    <property type="molecule type" value="Genomic_DNA"/>
</dbReference>
<evidence type="ECO:0000313" key="3">
    <source>
        <dbReference type="Proteomes" id="UP001174677"/>
    </source>
</evidence>
<comment type="caution">
    <text evidence="2">The sequence shown here is derived from an EMBL/GenBank/DDBJ whole genome shotgun (WGS) entry which is preliminary data.</text>
</comment>
<feature type="transmembrane region" description="Helical" evidence="1">
    <location>
        <begin position="76"/>
        <end position="97"/>
    </location>
</feature>
<dbReference type="Proteomes" id="UP001174677">
    <property type="component" value="Chromosome 15"/>
</dbReference>
<keyword evidence="1" id="KW-0812">Transmembrane</keyword>
<accession>A0ABQ9L517</accession>
<feature type="transmembrane region" description="Helical" evidence="1">
    <location>
        <begin position="117"/>
        <end position="137"/>
    </location>
</feature>
<name>A0ABQ9L517_HEVBR</name>
<keyword evidence="1" id="KW-1133">Transmembrane helix</keyword>
<proteinExistence type="predicted"/>
<keyword evidence="1" id="KW-0472">Membrane</keyword>
<sequence>MTRQNFEFDAFSSSLGNLKLEEPFSSSSSAQDDAAAGGLQVNCFTEIFDDVKLHFQIIRLHKQVFFLHHYYGLRNFFFFFKFSGWLWMWMWICSWVSCTSAKFGHLFAAAPTRPVSYSLIFWLPFFFFFFFFCYLFTRRSF</sequence>
<organism evidence="2 3">
    <name type="scientific">Hevea brasiliensis</name>
    <name type="common">Para rubber tree</name>
    <name type="synonym">Siphonia brasiliensis</name>
    <dbReference type="NCBI Taxonomy" id="3981"/>
    <lineage>
        <taxon>Eukaryota</taxon>
        <taxon>Viridiplantae</taxon>
        <taxon>Streptophyta</taxon>
        <taxon>Embryophyta</taxon>
        <taxon>Tracheophyta</taxon>
        <taxon>Spermatophyta</taxon>
        <taxon>Magnoliopsida</taxon>
        <taxon>eudicotyledons</taxon>
        <taxon>Gunneridae</taxon>
        <taxon>Pentapetalae</taxon>
        <taxon>rosids</taxon>
        <taxon>fabids</taxon>
        <taxon>Malpighiales</taxon>
        <taxon>Euphorbiaceae</taxon>
        <taxon>Crotonoideae</taxon>
        <taxon>Micrandreae</taxon>
        <taxon>Hevea</taxon>
    </lineage>
</organism>